<dbReference type="RefSeq" id="WP_119441640.1">
    <property type="nucleotide sequence ID" value="NZ_CP170494.1"/>
</dbReference>
<gene>
    <name evidence="1" type="ORF">CJO09_06510</name>
</gene>
<dbReference type="Proteomes" id="UP000266483">
    <property type="component" value="Unassembled WGS sequence"/>
</dbReference>
<comment type="caution">
    <text evidence="1">The sequence shown here is derived from an EMBL/GenBank/DDBJ whole genome shotgun (WGS) entry which is preliminary data.</text>
</comment>
<evidence type="ECO:0008006" key="3">
    <source>
        <dbReference type="Google" id="ProtNLM"/>
    </source>
</evidence>
<evidence type="ECO:0000313" key="2">
    <source>
        <dbReference type="Proteomes" id="UP000266483"/>
    </source>
</evidence>
<sequence>MEAKPKKKGQFSVPVDNYDLLTAKASQLRALLILISGPGYENFTELSPEDQDRILWLATELSNEVHTLLK</sequence>
<protein>
    <recommendedName>
        <fullName evidence="3">Four helix bundle protein</fullName>
    </recommendedName>
</protein>
<evidence type="ECO:0000313" key="1">
    <source>
        <dbReference type="EMBL" id="RII83250.1"/>
    </source>
</evidence>
<organism evidence="1 2">
    <name type="scientific">Neopusillimonas maritima</name>
    <dbReference type="NCBI Taxonomy" id="2026239"/>
    <lineage>
        <taxon>Bacteria</taxon>
        <taxon>Pseudomonadati</taxon>
        <taxon>Pseudomonadota</taxon>
        <taxon>Betaproteobacteria</taxon>
        <taxon>Burkholderiales</taxon>
        <taxon>Alcaligenaceae</taxon>
        <taxon>Neopusillimonas</taxon>
    </lineage>
</organism>
<accession>A0ABX9MW97</accession>
<proteinExistence type="predicted"/>
<keyword evidence="2" id="KW-1185">Reference proteome</keyword>
<reference evidence="1 2" key="1">
    <citation type="submission" date="2017-08" db="EMBL/GenBank/DDBJ databases">
        <title>Pusillimonas indicus sp. nov., a member of the family Alcaligenaceae isolated from surface seawater.</title>
        <authorList>
            <person name="Li J."/>
        </authorList>
    </citation>
    <scope>NUCLEOTIDE SEQUENCE [LARGE SCALE GENOMIC DNA]</scope>
    <source>
        <strain evidence="1 2">17-4A</strain>
    </source>
</reference>
<dbReference type="EMBL" id="NQOU01000002">
    <property type="protein sequence ID" value="RII83250.1"/>
    <property type="molecule type" value="Genomic_DNA"/>
</dbReference>
<name>A0ABX9MW97_9BURK</name>